<dbReference type="InterPro" id="IPR040452">
    <property type="entry name" value="SfsA_C"/>
</dbReference>
<dbReference type="Gene3D" id="2.40.50.580">
    <property type="match status" value="1"/>
</dbReference>
<evidence type="ECO:0000259" key="2">
    <source>
        <dbReference type="Pfam" id="PF03749"/>
    </source>
</evidence>
<dbReference type="Gene3D" id="3.40.1350.60">
    <property type="match status" value="1"/>
</dbReference>
<dbReference type="Pfam" id="PF03749">
    <property type="entry name" value="SfsA"/>
    <property type="match status" value="1"/>
</dbReference>
<dbReference type="Pfam" id="PF17746">
    <property type="entry name" value="SfsA_N"/>
    <property type="match status" value="1"/>
</dbReference>
<dbReference type="GO" id="GO:0003677">
    <property type="term" value="F:DNA binding"/>
    <property type="evidence" value="ECO:0007669"/>
    <property type="project" value="InterPro"/>
</dbReference>
<dbReference type="RefSeq" id="WP_050606193.1">
    <property type="nucleotide sequence ID" value="NZ_CABKUB010000003.1"/>
</dbReference>
<evidence type="ECO:0000259" key="3">
    <source>
        <dbReference type="Pfam" id="PF17746"/>
    </source>
</evidence>
<dbReference type="HAMAP" id="MF_00095">
    <property type="entry name" value="SfsA"/>
    <property type="match status" value="1"/>
</dbReference>
<dbReference type="PANTHER" id="PTHR30545:SF2">
    <property type="entry name" value="SUGAR FERMENTATION STIMULATION PROTEIN A"/>
    <property type="match status" value="1"/>
</dbReference>
<evidence type="ECO:0000313" key="5">
    <source>
        <dbReference type="Proteomes" id="UP000473885"/>
    </source>
</evidence>
<accession>A0A6M0RCJ0</accession>
<comment type="caution">
    <text evidence="4">The sequence shown here is derived from an EMBL/GenBank/DDBJ whole genome shotgun (WGS) entry which is preliminary data.</text>
</comment>
<dbReference type="NCBIfam" id="TIGR00230">
    <property type="entry name" value="sfsA"/>
    <property type="match status" value="1"/>
</dbReference>
<dbReference type="FunFam" id="2.40.50.580:FF:000002">
    <property type="entry name" value="Sugar fermentation stimulation protein homolog"/>
    <property type="match status" value="1"/>
</dbReference>
<feature type="domain" description="SfsA N-terminal OB" evidence="3">
    <location>
        <begin position="13"/>
        <end position="78"/>
    </location>
</feature>
<feature type="domain" description="Sugar fermentation stimulation protein C-terminal" evidence="2">
    <location>
        <begin position="81"/>
        <end position="218"/>
    </location>
</feature>
<dbReference type="PANTHER" id="PTHR30545">
    <property type="entry name" value="SUGAR FERMENTATION STIMULATION PROTEIN A"/>
    <property type="match status" value="1"/>
</dbReference>
<proteinExistence type="inferred from homology"/>
<dbReference type="AlphaFoldDB" id="A0A6M0RCJ0"/>
<gene>
    <name evidence="1 4" type="primary">sfsA</name>
    <name evidence="4" type="ORF">FDF74_12415</name>
</gene>
<evidence type="ECO:0000313" key="4">
    <source>
        <dbReference type="EMBL" id="NEZ47986.1"/>
    </source>
</evidence>
<organism evidence="4 5">
    <name type="scientific">Clostridium niameyense</name>
    <dbReference type="NCBI Taxonomy" id="1622073"/>
    <lineage>
        <taxon>Bacteria</taxon>
        <taxon>Bacillati</taxon>
        <taxon>Bacillota</taxon>
        <taxon>Clostridia</taxon>
        <taxon>Eubacteriales</taxon>
        <taxon>Clostridiaceae</taxon>
        <taxon>Clostridium</taxon>
    </lineage>
</organism>
<comment type="similarity">
    <text evidence="1">Belongs to the SfsA family.</text>
</comment>
<reference evidence="4 5" key="1">
    <citation type="submission" date="2019-04" db="EMBL/GenBank/DDBJ databases">
        <title>Genome sequencing of Clostridium botulinum Groups I-IV and Clostridium butyricum.</title>
        <authorList>
            <person name="Brunt J."/>
            <person name="Van Vliet A.H.M."/>
            <person name="Stringer S.C."/>
            <person name="Carter A.T."/>
            <person name="Peck M.W."/>
        </authorList>
    </citation>
    <scope>NUCLEOTIDE SEQUENCE [LARGE SCALE GENOMIC DNA]</scope>
    <source>
        <strain evidence="4 5">IFR 18/094</strain>
    </source>
</reference>
<dbReference type="CDD" id="cd22359">
    <property type="entry name" value="SfsA-like_bacterial"/>
    <property type="match status" value="1"/>
</dbReference>
<dbReference type="InterPro" id="IPR005224">
    <property type="entry name" value="SfsA"/>
</dbReference>
<name>A0A6M0RCJ0_9CLOT</name>
<keyword evidence="5" id="KW-1185">Reference proteome</keyword>
<sequence>MIINKKIIEAKFLKRPNRFQAYVDINGKIEMIHVPNTGRCKEILIPGCTVILRKEDNPSRKTKYDLIAAYKGNMLINIDSQIPNKVVKEALNNGKIQSLKMFNNIKTEKTFGNSRFDFKLEDMQSNEYYLEVKGVTFEKDKIAKFPDAPTERGTKHLLELIEAKKQNKGAGVLFLIQFDGAKVFSPYDDMDKNFGAALRLAYKNGVDILAYDCLVDKNYIELKDKIEIKL</sequence>
<dbReference type="EMBL" id="SXDP01000018">
    <property type="protein sequence ID" value="NEZ47986.1"/>
    <property type="molecule type" value="Genomic_DNA"/>
</dbReference>
<dbReference type="OrthoDB" id="9802365at2"/>
<dbReference type="InterPro" id="IPR041465">
    <property type="entry name" value="SfsA_N"/>
</dbReference>
<evidence type="ECO:0000256" key="1">
    <source>
        <dbReference type="HAMAP-Rule" id="MF_00095"/>
    </source>
</evidence>
<protein>
    <recommendedName>
        <fullName evidence="1">Sugar fermentation stimulation protein homolog</fullName>
    </recommendedName>
</protein>
<dbReference type="Proteomes" id="UP000473885">
    <property type="component" value="Unassembled WGS sequence"/>
</dbReference>